<evidence type="ECO:0000313" key="3">
    <source>
        <dbReference type="Proteomes" id="UP000029725"/>
    </source>
</evidence>
<accession>A0A098VQN5</accession>
<dbReference type="EMBL" id="JMKJ01000327">
    <property type="protein sequence ID" value="KGG51328.1"/>
    <property type="molecule type" value="Genomic_DNA"/>
</dbReference>
<feature type="region of interest" description="Disordered" evidence="1">
    <location>
        <begin position="52"/>
        <end position="80"/>
    </location>
</feature>
<sequence length="80" mass="9180">MPVIVNFESPNVPRKEDNTISKKLKYRSPKATNKMDVFLKMVTMEMAQCSRHFEPAKRDRKPSQNLVSAKKAKVNKTNTA</sequence>
<dbReference type="Proteomes" id="UP000029725">
    <property type="component" value="Unassembled WGS sequence"/>
</dbReference>
<dbReference type="AlphaFoldDB" id="A0A098VQN5"/>
<evidence type="ECO:0000256" key="1">
    <source>
        <dbReference type="SAM" id="MobiDB-lite"/>
    </source>
</evidence>
<keyword evidence="3" id="KW-1185">Reference proteome</keyword>
<gene>
    <name evidence="2" type="ORF">DI09_397p10</name>
</gene>
<comment type="caution">
    <text evidence="2">The sequence shown here is derived from an EMBL/GenBank/DDBJ whole genome shotgun (WGS) entry which is preliminary data.</text>
</comment>
<dbReference type="GeneID" id="25259786"/>
<name>A0A098VQN5_9MICR</name>
<dbReference type="RefSeq" id="XP_013237764.1">
    <property type="nucleotide sequence ID" value="XM_013382310.1"/>
</dbReference>
<protein>
    <submittedName>
        <fullName evidence="2">Uncharacterized protein</fullName>
    </submittedName>
</protein>
<dbReference type="HOGENOM" id="CLU_2590274_0_0_1"/>
<dbReference type="VEuPathDB" id="MicrosporidiaDB:DI09_397p10"/>
<reference evidence="2 3" key="1">
    <citation type="submission" date="2014-04" db="EMBL/GenBank/DDBJ databases">
        <title>A new species of microsporidia sheds light on the evolution of extreme parasitism.</title>
        <authorList>
            <person name="Haag K.L."/>
            <person name="James T.Y."/>
            <person name="Larsson R."/>
            <person name="Schaer T.M."/>
            <person name="Refardt D."/>
            <person name="Pombert J.-F."/>
            <person name="Ebert D."/>
        </authorList>
    </citation>
    <scope>NUCLEOTIDE SEQUENCE [LARGE SCALE GENOMIC DNA]</scope>
    <source>
        <strain evidence="2 3">UGP3</strain>
        <tissue evidence="2">Spores</tissue>
    </source>
</reference>
<proteinExistence type="predicted"/>
<evidence type="ECO:0000313" key="2">
    <source>
        <dbReference type="EMBL" id="KGG51328.1"/>
    </source>
</evidence>
<organism evidence="2 3">
    <name type="scientific">Mitosporidium daphniae</name>
    <dbReference type="NCBI Taxonomy" id="1485682"/>
    <lineage>
        <taxon>Eukaryota</taxon>
        <taxon>Fungi</taxon>
        <taxon>Fungi incertae sedis</taxon>
        <taxon>Microsporidia</taxon>
        <taxon>Mitosporidium</taxon>
    </lineage>
</organism>